<dbReference type="PANTHER" id="PTHR13282:SF6">
    <property type="entry name" value="PROTEIN FAM32A"/>
    <property type="match status" value="1"/>
</dbReference>
<feature type="compositionally biased region" description="Basic residues" evidence="1">
    <location>
        <begin position="26"/>
        <end position="37"/>
    </location>
</feature>
<evidence type="ECO:0008006" key="4">
    <source>
        <dbReference type="Google" id="ProtNLM"/>
    </source>
</evidence>
<reference evidence="2" key="1">
    <citation type="submission" date="2021-12" db="EMBL/GenBank/DDBJ databases">
        <title>Prjna785345.</title>
        <authorList>
            <person name="Rujirawat T."/>
            <person name="Krajaejun T."/>
        </authorList>
    </citation>
    <scope>NUCLEOTIDE SEQUENCE</scope>
    <source>
        <strain evidence="2">Pi057C3</strain>
    </source>
</reference>
<proteinExistence type="predicted"/>
<keyword evidence="3" id="KW-1185">Reference proteome</keyword>
<sequence length="119" mass="14002">MEHVVRGKLKLKTGGLKVVGKDDKKKKLKKKAKKDKKRQREEAAREDDGREEEEEEVVVLNDMTPAQRRYEEHRRKREEAEVQKVAEKTYRQRVEELNQYLGRLTEHHDIPRVSAAGNG</sequence>
<dbReference type="AlphaFoldDB" id="A0AAD5QA62"/>
<accession>A0AAD5QA62</accession>
<feature type="compositionally biased region" description="Basic and acidic residues" evidence="1">
    <location>
        <begin position="38"/>
        <end position="48"/>
    </location>
</feature>
<comment type="caution">
    <text evidence="2">The sequence shown here is derived from an EMBL/GenBank/DDBJ whole genome shotgun (WGS) entry which is preliminary data.</text>
</comment>
<organism evidence="2 3">
    <name type="scientific">Pythium insidiosum</name>
    <name type="common">Pythiosis disease agent</name>
    <dbReference type="NCBI Taxonomy" id="114742"/>
    <lineage>
        <taxon>Eukaryota</taxon>
        <taxon>Sar</taxon>
        <taxon>Stramenopiles</taxon>
        <taxon>Oomycota</taxon>
        <taxon>Peronosporomycetes</taxon>
        <taxon>Pythiales</taxon>
        <taxon>Pythiaceae</taxon>
        <taxon>Pythium</taxon>
    </lineage>
</organism>
<feature type="compositionally biased region" description="Basic and acidic residues" evidence="1">
    <location>
        <begin position="68"/>
        <end position="80"/>
    </location>
</feature>
<protein>
    <recommendedName>
        <fullName evidence="4">FAM32A-like protein</fullName>
    </recommendedName>
</protein>
<name>A0AAD5QA62_PYTIN</name>
<dbReference type="GO" id="GO:0005730">
    <property type="term" value="C:nucleolus"/>
    <property type="evidence" value="ECO:0007669"/>
    <property type="project" value="TreeGrafter"/>
</dbReference>
<feature type="region of interest" description="Disordered" evidence="1">
    <location>
        <begin position="1"/>
        <end position="80"/>
    </location>
</feature>
<dbReference type="Proteomes" id="UP001209570">
    <property type="component" value="Unassembled WGS sequence"/>
</dbReference>
<dbReference type="EMBL" id="JAKCXM010000012">
    <property type="protein sequence ID" value="KAJ0408357.1"/>
    <property type="molecule type" value="Genomic_DNA"/>
</dbReference>
<dbReference type="Pfam" id="PF08555">
    <property type="entry name" value="FAM32A"/>
    <property type="match status" value="1"/>
</dbReference>
<evidence type="ECO:0000256" key="1">
    <source>
        <dbReference type="SAM" id="MobiDB-lite"/>
    </source>
</evidence>
<feature type="compositionally biased region" description="Basic residues" evidence="1">
    <location>
        <begin position="1"/>
        <end position="11"/>
    </location>
</feature>
<gene>
    <name evidence="2" type="ORF">P43SY_003083</name>
</gene>
<evidence type="ECO:0000313" key="2">
    <source>
        <dbReference type="EMBL" id="KAJ0408357.1"/>
    </source>
</evidence>
<dbReference type="PANTHER" id="PTHR13282">
    <property type="entry name" value="PROTEIN FAM32A"/>
    <property type="match status" value="1"/>
</dbReference>
<dbReference type="InterPro" id="IPR013865">
    <property type="entry name" value="FAM32A"/>
</dbReference>
<evidence type="ECO:0000313" key="3">
    <source>
        <dbReference type="Proteomes" id="UP001209570"/>
    </source>
</evidence>